<organism evidence="2 3">
    <name type="scientific">Datura stramonium</name>
    <name type="common">Jimsonweed</name>
    <name type="synonym">Common thornapple</name>
    <dbReference type="NCBI Taxonomy" id="4076"/>
    <lineage>
        <taxon>Eukaryota</taxon>
        <taxon>Viridiplantae</taxon>
        <taxon>Streptophyta</taxon>
        <taxon>Embryophyta</taxon>
        <taxon>Tracheophyta</taxon>
        <taxon>Spermatophyta</taxon>
        <taxon>Magnoliopsida</taxon>
        <taxon>eudicotyledons</taxon>
        <taxon>Gunneridae</taxon>
        <taxon>Pentapetalae</taxon>
        <taxon>asterids</taxon>
        <taxon>lamiids</taxon>
        <taxon>Solanales</taxon>
        <taxon>Solanaceae</taxon>
        <taxon>Solanoideae</taxon>
        <taxon>Datureae</taxon>
        <taxon>Datura</taxon>
    </lineage>
</organism>
<keyword evidence="3" id="KW-1185">Reference proteome</keyword>
<protein>
    <submittedName>
        <fullName evidence="2">Uncharacterized protein</fullName>
    </submittedName>
</protein>
<evidence type="ECO:0000313" key="3">
    <source>
        <dbReference type="Proteomes" id="UP000823775"/>
    </source>
</evidence>
<name>A0ABS8RQR3_DATST</name>
<dbReference type="Proteomes" id="UP000823775">
    <property type="component" value="Unassembled WGS sequence"/>
</dbReference>
<sequence length="123" mass="14070">AEMLSVVDIRLLHFDQIHVGGLALTLAVIYLIRIENTEIKKLRQNWDSFIDKPIVVLQCTCNPLATTMVIFLKEEKKKMRELGRELGFTRFLNCLCPPSEMVFNLGPNLLESDNIPLKAQLTE</sequence>
<dbReference type="EMBL" id="JACEIK010000079">
    <property type="protein sequence ID" value="MCD7448979.1"/>
    <property type="molecule type" value="Genomic_DNA"/>
</dbReference>
<feature type="non-terminal residue" evidence="2">
    <location>
        <position position="1"/>
    </location>
</feature>
<gene>
    <name evidence="2" type="ORF">HAX54_048062</name>
</gene>
<proteinExistence type="predicted"/>
<reference evidence="2 3" key="1">
    <citation type="journal article" date="2021" name="BMC Genomics">
        <title>Datura genome reveals duplications of psychoactive alkaloid biosynthetic genes and high mutation rate following tissue culture.</title>
        <authorList>
            <person name="Rajewski A."/>
            <person name="Carter-House D."/>
            <person name="Stajich J."/>
            <person name="Litt A."/>
        </authorList>
    </citation>
    <scope>NUCLEOTIDE SEQUENCE [LARGE SCALE GENOMIC DNA]</scope>
    <source>
        <strain evidence="2">AR-01</strain>
    </source>
</reference>
<evidence type="ECO:0000256" key="1">
    <source>
        <dbReference type="SAM" id="Phobius"/>
    </source>
</evidence>
<comment type="caution">
    <text evidence="2">The sequence shown here is derived from an EMBL/GenBank/DDBJ whole genome shotgun (WGS) entry which is preliminary data.</text>
</comment>
<accession>A0ABS8RQR3</accession>
<feature type="transmembrane region" description="Helical" evidence="1">
    <location>
        <begin position="12"/>
        <end position="34"/>
    </location>
</feature>
<keyword evidence="1" id="KW-0812">Transmembrane</keyword>
<keyword evidence="1" id="KW-0472">Membrane</keyword>
<evidence type="ECO:0000313" key="2">
    <source>
        <dbReference type="EMBL" id="MCD7448979.1"/>
    </source>
</evidence>
<keyword evidence="1" id="KW-1133">Transmembrane helix</keyword>